<dbReference type="Proteomes" id="UP000196240">
    <property type="component" value="Unassembled WGS sequence"/>
</dbReference>
<accession>A0A1R7QB41</accession>
<evidence type="ECO:0000313" key="1">
    <source>
        <dbReference type="EMBL" id="SJX21447.1"/>
    </source>
</evidence>
<dbReference type="EMBL" id="FUUY01000003">
    <property type="protein sequence ID" value="SJX21447.1"/>
    <property type="molecule type" value="Genomic_DNA"/>
</dbReference>
<organism evidence="1 2">
    <name type="scientific">Acinetobacter johnsonii</name>
    <dbReference type="NCBI Taxonomy" id="40214"/>
    <lineage>
        <taxon>Bacteria</taxon>
        <taxon>Pseudomonadati</taxon>
        <taxon>Pseudomonadota</taxon>
        <taxon>Gammaproteobacteria</taxon>
        <taxon>Moraxellales</taxon>
        <taxon>Moraxellaceae</taxon>
        <taxon>Acinetobacter</taxon>
    </lineage>
</organism>
<evidence type="ECO:0008006" key="3">
    <source>
        <dbReference type="Google" id="ProtNLM"/>
    </source>
</evidence>
<sequence length="129" mass="15084">MRKQYHFRKVENDTYIWDVDHLVELTQSFQVRQVPLSDIKELDEAYWYPDTHPTTQDIIAHMQLILEADLAYPIILCAQGRLMDGMHRVAKAKILGKASISAVQFDTNPQPDFINIHEDDLIYDEELIN</sequence>
<evidence type="ECO:0000313" key="2">
    <source>
        <dbReference type="Proteomes" id="UP000196240"/>
    </source>
</evidence>
<name>A0A1R7QB41_ACIJO</name>
<protein>
    <recommendedName>
        <fullName evidence="3">ParB/Sulfiredoxin domain-containing protein</fullName>
    </recommendedName>
</protein>
<reference evidence="1 2" key="1">
    <citation type="submission" date="2017-02" db="EMBL/GenBank/DDBJ databases">
        <authorList>
            <person name="Peterson S.W."/>
        </authorList>
    </citation>
    <scope>NUCLEOTIDE SEQUENCE [LARGE SCALE GENOMIC DNA]</scope>
    <source>
        <strain evidence="1">C6</strain>
    </source>
</reference>
<dbReference type="AlphaFoldDB" id="A0A1R7QB41"/>
<gene>
    <name evidence="1" type="ORF">ACNJC6_01061</name>
</gene>
<dbReference type="RefSeq" id="WP_087011693.1">
    <property type="nucleotide sequence ID" value="NZ_FUUY01000003.1"/>
</dbReference>
<proteinExistence type="predicted"/>